<feature type="region of interest" description="Disordered" evidence="1">
    <location>
        <begin position="18"/>
        <end position="45"/>
    </location>
</feature>
<sequence>MSRLKFFNFLKLPSPIRHEARRERNPEVGCRHRPEEMARDAAGGT</sequence>
<feature type="non-terminal residue" evidence="2">
    <location>
        <position position="45"/>
    </location>
</feature>
<dbReference type="Proteomes" id="UP001162483">
    <property type="component" value="Unassembled WGS sequence"/>
</dbReference>
<dbReference type="EMBL" id="CATNWA010017254">
    <property type="protein sequence ID" value="CAI9599136.1"/>
    <property type="molecule type" value="Genomic_DNA"/>
</dbReference>
<feature type="compositionally biased region" description="Basic and acidic residues" evidence="1">
    <location>
        <begin position="18"/>
        <end position="39"/>
    </location>
</feature>
<comment type="caution">
    <text evidence="2">The sequence shown here is derived from an EMBL/GenBank/DDBJ whole genome shotgun (WGS) entry which is preliminary data.</text>
</comment>
<keyword evidence="3" id="KW-1185">Reference proteome</keyword>
<accession>A0ABN9FRZ3</accession>
<reference evidence="2" key="1">
    <citation type="submission" date="2023-05" db="EMBL/GenBank/DDBJ databases">
        <authorList>
            <person name="Stuckert A."/>
        </authorList>
    </citation>
    <scope>NUCLEOTIDE SEQUENCE</scope>
</reference>
<evidence type="ECO:0000313" key="2">
    <source>
        <dbReference type="EMBL" id="CAI9599136.1"/>
    </source>
</evidence>
<evidence type="ECO:0000313" key="3">
    <source>
        <dbReference type="Proteomes" id="UP001162483"/>
    </source>
</evidence>
<organism evidence="2 3">
    <name type="scientific">Staurois parvus</name>
    <dbReference type="NCBI Taxonomy" id="386267"/>
    <lineage>
        <taxon>Eukaryota</taxon>
        <taxon>Metazoa</taxon>
        <taxon>Chordata</taxon>
        <taxon>Craniata</taxon>
        <taxon>Vertebrata</taxon>
        <taxon>Euteleostomi</taxon>
        <taxon>Amphibia</taxon>
        <taxon>Batrachia</taxon>
        <taxon>Anura</taxon>
        <taxon>Neobatrachia</taxon>
        <taxon>Ranoidea</taxon>
        <taxon>Ranidae</taxon>
        <taxon>Staurois</taxon>
    </lineage>
</organism>
<proteinExistence type="predicted"/>
<gene>
    <name evidence="2" type="ORF">SPARVUS_LOCUS12548550</name>
</gene>
<evidence type="ECO:0000256" key="1">
    <source>
        <dbReference type="SAM" id="MobiDB-lite"/>
    </source>
</evidence>
<protein>
    <submittedName>
        <fullName evidence="2">Uncharacterized protein</fullName>
    </submittedName>
</protein>
<name>A0ABN9FRZ3_9NEOB</name>